<name>A0A1V2ESV9_9SPHN</name>
<evidence type="ECO:0000256" key="3">
    <source>
        <dbReference type="ARBA" id="ARBA00022630"/>
    </source>
</evidence>
<keyword evidence="6 10" id="KW-0274">FAD</keyword>
<comment type="catalytic activity">
    <reaction evidence="9 10">
        <text>L-threonyl-[protein] + FAD = FMN-L-threonyl-[protein] + AMP + H(+)</text>
        <dbReference type="Rhea" id="RHEA:36847"/>
        <dbReference type="Rhea" id="RHEA-COMP:11060"/>
        <dbReference type="Rhea" id="RHEA-COMP:11061"/>
        <dbReference type="ChEBI" id="CHEBI:15378"/>
        <dbReference type="ChEBI" id="CHEBI:30013"/>
        <dbReference type="ChEBI" id="CHEBI:57692"/>
        <dbReference type="ChEBI" id="CHEBI:74257"/>
        <dbReference type="ChEBI" id="CHEBI:456215"/>
        <dbReference type="EC" id="2.7.1.180"/>
    </reaction>
</comment>
<reference evidence="12 13" key="1">
    <citation type="submission" date="2016-11" db="EMBL/GenBank/DDBJ databases">
        <title>Genome sequence of Sphingomonas jeddahensis G39.</title>
        <authorList>
            <person name="Poehlein A."/>
            <person name="Wuebbeler J.H."/>
            <person name="Steinbuechel A."/>
            <person name="Daniel R."/>
        </authorList>
    </citation>
    <scope>NUCLEOTIDE SEQUENCE [LARGE SCALE GENOMIC DNA]</scope>
    <source>
        <strain evidence="12 13">G39</strain>
    </source>
</reference>
<proteinExistence type="inferred from homology"/>
<comment type="cofactor">
    <cofactor evidence="11">
        <name>Mg(2+)</name>
        <dbReference type="ChEBI" id="CHEBI:18420"/>
    </cofactor>
    <cofactor evidence="11">
        <name>Mn(2+)</name>
        <dbReference type="ChEBI" id="CHEBI:29035"/>
    </cofactor>
    <text evidence="11">Magnesium. Can also use manganese.</text>
</comment>
<dbReference type="EC" id="2.7.1.180" evidence="1 10"/>
<evidence type="ECO:0000313" key="12">
    <source>
        <dbReference type="EMBL" id="ONF95680.1"/>
    </source>
</evidence>
<dbReference type="InterPro" id="IPR024932">
    <property type="entry name" value="ApbE"/>
</dbReference>
<dbReference type="STRING" id="1915074.SPHI_21170"/>
<feature type="binding site" evidence="11">
    <location>
        <position position="288"/>
    </location>
    <ligand>
        <name>Mg(2+)</name>
        <dbReference type="ChEBI" id="CHEBI:18420"/>
    </ligand>
</feature>
<feature type="binding site" evidence="11">
    <location>
        <position position="181"/>
    </location>
    <ligand>
        <name>Mg(2+)</name>
        <dbReference type="ChEBI" id="CHEBI:18420"/>
    </ligand>
</feature>
<evidence type="ECO:0000256" key="7">
    <source>
        <dbReference type="ARBA" id="ARBA00022842"/>
    </source>
</evidence>
<keyword evidence="5 10" id="KW-0479">Metal-binding</keyword>
<evidence type="ECO:0000256" key="6">
    <source>
        <dbReference type="ARBA" id="ARBA00022827"/>
    </source>
</evidence>
<keyword evidence="4 10" id="KW-0808">Transferase</keyword>
<dbReference type="InterPro" id="IPR003374">
    <property type="entry name" value="ApbE-like_sf"/>
</dbReference>
<dbReference type="Pfam" id="PF02424">
    <property type="entry name" value="ApbE"/>
    <property type="match status" value="1"/>
</dbReference>
<evidence type="ECO:0000256" key="11">
    <source>
        <dbReference type="PIRSR" id="PIRSR006268-2"/>
    </source>
</evidence>
<protein>
    <recommendedName>
        <fullName evidence="2 10">FAD:protein FMN transferase</fullName>
        <ecNumber evidence="1 10">2.7.1.180</ecNumber>
    </recommendedName>
    <alternativeName>
        <fullName evidence="8 10">Flavin transferase</fullName>
    </alternativeName>
</protein>
<dbReference type="EMBL" id="MPSB01000009">
    <property type="protein sequence ID" value="ONF95680.1"/>
    <property type="molecule type" value="Genomic_DNA"/>
</dbReference>
<dbReference type="RefSeq" id="WP_233130871.1">
    <property type="nucleotide sequence ID" value="NZ_MPSB01000009.1"/>
</dbReference>
<sequence length="333" mass="35282">MGVACSHRPAKSMRLAVPAIDPAALAGWDPHAAVMEFDGATMGTRWRARFAAPAQLDLPRLTRAIDAMLGEIVAEMSHWAPDSLISRFNRAPAGRWLALPPDFATVMAAALDVAAKSDGAFDPAIGALVDLWGYGPVSRPQPPDAAAIDVAAAQGGCRQLRFDPHARRLQRLGEVQLDLSGIAKGYAVDRLSAVLAAHDVRHSLVEIGGEYVGRGLRPDGDPWWVELETPGALAAPIRVALHQHAVATSGDYVRGRHTIDPRTGRPVAHALAVSVVHASAMLADAWATALGVAEPDEMMALAEAHSLMVRALLRRRDGVSEWISPALAALVAG</sequence>
<dbReference type="GO" id="GO:0016740">
    <property type="term" value="F:transferase activity"/>
    <property type="evidence" value="ECO:0007669"/>
    <property type="project" value="UniProtKB-UniRule"/>
</dbReference>
<evidence type="ECO:0000256" key="5">
    <source>
        <dbReference type="ARBA" id="ARBA00022723"/>
    </source>
</evidence>
<gene>
    <name evidence="12" type="primary">apbE</name>
    <name evidence="12" type="ORF">SPHI_21170</name>
</gene>
<evidence type="ECO:0000256" key="1">
    <source>
        <dbReference type="ARBA" id="ARBA00011955"/>
    </source>
</evidence>
<evidence type="ECO:0000256" key="10">
    <source>
        <dbReference type="PIRNR" id="PIRNR006268"/>
    </source>
</evidence>
<evidence type="ECO:0000256" key="8">
    <source>
        <dbReference type="ARBA" id="ARBA00031306"/>
    </source>
</evidence>
<organism evidence="12 13">
    <name type="scientific">Sphingomonas jeddahensis</name>
    <dbReference type="NCBI Taxonomy" id="1915074"/>
    <lineage>
        <taxon>Bacteria</taxon>
        <taxon>Pseudomonadati</taxon>
        <taxon>Pseudomonadota</taxon>
        <taxon>Alphaproteobacteria</taxon>
        <taxon>Sphingomonadales</taxon>
        <taxon>Sphingomonadaceae</taxon>
        <taxon>Sphingomonas</taxon>
    </lineage>
</organism>
<evidence type="ECO:0000256" key="9">
    <source>
        <dbReference type="ARBA" id="ARBA00048540"/>
    </source>
</evidence>
<dbReference type="PANTHER" id="PTHR30040">
    <property type="entry name" value="THIAMINE BIOSYNTHESIS LIPOPROTEIN APBE"/>
    <property type="match status" value="1"/>
</dbReference>
<dbReference type="PANTHER" id="PTHR30040:SF2">
    <property type="entry name" value="FAD:PROTEIN FMN TRANSFERASE"/>
    <property type="match status" value="1"/>
</dbReference>
<dbReference type="Gene3D" id="3.10.520.10">
    <property type="entry name" value="ApbE-like domains"/>
    <property type="match status" value="1"/>
</dbReference>
<evidence type="ECO:0000256" key="2">
    <source>
        <dbReference type="ARBA" id="ARBA00016337"/>
    </source>
</evidence>
<feature type="binding site" evidence="11">
    <location>
        <position position="284"/>
    </location>
    <ligand>
        <name>Mg(2+)</name>
        <dbReference type="ChEBI" id="CHEBI:18420"/>
    </ligand>
</feature>
<accession>A0A1V2ESV9</accession>
<dbReference type="Proteomes" id="UP000188729">
    <property type="component" value="Unassembled WGS sequence"/>
</dbReference>
<keyword evidence="12" id="KW-0449">Lipoprotein</keyword>
<keyword evidence="3 10" id="KW-0285">Flavoprotein</keyword>
<comment type="similarity">
    <text evidence="10">Belongs to the ApbE family.</text>
</comment>
<keyword evidence="7 10" id="KW-0460">Magnesium</keyword>
<evidence type="ECO:0000313" key="13">
    <source>
        <dbReference type="Proteomes" id="UP000188729"/>
    </source>
</evidence>
<evidence type="ECO:0000256" key="4">
    <source>
        <dbReference type="ARBA" id="ARBA00022679"/>
    </source>
</evidence>
<dbReference type="AlphaFoldDB" id="A0A1V2ESV9"/>
<dbReference type="SUPFAM" id="SSF143631">
    <property type="entry name" value="ApbE-like"/>
    <property type="match status" value="1"/>
</dbReference>
<dbReference type="PIRSF" id="PIRSF006268">
    <property type="entry name" value="ApbE"/>
    <property type="match status" value="1"/>
</dbReference>
<keyword evidence="13" id="KW-1185">Reference proteome</keyword>
<dbReference type="GO" id="GO:0046872">
    <property type="term" value="F:metal ion binding"/>
    <property type="evidence" value="ECO:0007669"/>
    <property type="project" value="UniProtKB-UniRule"/>
</dbReference>
<comment type="caution">
    <text evidence="12">The sequence shown here is derived from an EMBL/GenBank/DDBJ whole genome shotgun (WGS) entry which is preliminary data.</text>
</comment>